<comment type="caution">
    <text evidence="4">The sequence shown here is derived from an EMBL/GenBank/DDBJ whole genome shotgun (WGS) entry which is preliminary data.</text>
</comment>
<name>A0A542ZTG2_RARFA</name>
<dbReference type="Gene3D" id="2.40.50.100">
    <property type="match status" value="1"/>
</dbReference>
<evidence type="ECO:0000313" key="5">
    <source>
        <dbReference type="Proteomes" id="UP000315389"/>
    </source>
</evidence>
<reference evidence="4 5" key="1">
    <citation type="submission" date="2019-06" db="EMBL/GenBank/DDBJ databases">
        <title>Sequencing the genomes of 1000 actinobacteria strains.</title>
        <authorList>
            <person name="Klenk H.-P."/>
        </authorList>
    </citation>
    <scope>NUCLEOTIDE SEQUENCE [LARGE SCALE GENOMIC DNA]</scope>
    <source>
        <strain evidence="4 5">DSM 4813</strain>
    </source>
</reference>
<dbReference type="PANTHER" id="PTHR30469">
    <property type="entry name" value="MULTIDRUG RESISTANCE PROTEIN MDTA"/>
    <property type="match status" value="1"/>
</dbReference>
<dbReference type="GO" id="GO:0015562">
    <property type="term" value="F:efflux transmembrane transporter activity"/>
    <property type="evidence" value="ECO:0007669"/>
    <property type="project" value="TreeGrafter"/>
</dbReference>
<feature type="compositionally biased region" description="Gly residues" evidence="1">
    <location>
        <begin position="399"/>
        <end position="421"/>
    </location>
</feature>
<dbReference type="InterPro" id="IPR058636">
    <property type="entry name" value="Beta-barrel_YknX"/>
</dbReference>
<organism evidence="4 5">
    <name type="scientific">Rarobacter faecitabidus</name>
    <dbReference type="NCBI Taxonomy" id="13243"/>
    <lineage>
        <taxon>Bacteria</taxon>
        <taxon>Bacillati</taxon>
        <taxon>Actinomycetota</taxon>
        <taxon>Actinomycetes</taxon>
        <taxon>Micrococcales</taxon>
        <taxon>Rarobacteraceae</taxon>
        <taxon>Rarobacter</taxon>
    </lineage>
</organism>
<accession>A0A542ZTG2</accession>
<evidence type="ECO:0000256" key="1">
    <source>
        <dbReference type="SAM" id="MobiDB-lite"/>
    </source>
</evidence>
<dbReference type="InterPro" id="IPR058627">
    <property type="entry name" value="MdtA-like_C"/>
</dbReference>
<dbReference type="EMBL" id="VFOS01000001">
    <property type="protein sequence ID" value="TQL63643.1"/>
    <property type="molecule type" value="Genomic_DNA"/>
</dbReference>
<feature type="region of interest" description="Disordered" evidence="1">
    <location>
        <begin position="189"/>
        <end position="215"/>
    </location>
</feature>
<dbReference type="SUPFAM" id="SSF111369">
    <property type="entry name" value="HlyD-like secretion proteins"/>
    <property type="match status" value="1"/>
</dbReference>
<dbReference type="GO" id="GO:1990281">
    <property type="term" value="C:efflux pump complex"/>
    <property type="evidence" value="ECO:0007669"/>
    <property type="project" value="TreeGrafter"/>
</dbReference>
<proteinExistence type="predicted"/>
<sequence length="421" mass="42112">MAQRTRKRLRRPSWRVLIIVTAFVLIAGGGTAFAITRGNQPESAEPAATTATASLATIERTVSASGTLTPTATADEAFDASGTVEAVYVAEGDTVTEGQKLAKIDDLSLTKALLEAKVSYLSAKADYDEATSDADGSDLSDVRLSAAKAALKVAKQSYRDAKEAMSDQTLRASIAGLVTSVGIEVGDVTSGTSSASSAGGETAGASAAGNSGMGATTTTAATTSSAAVTIVGTATWQVSTTVAASDIDNVSAGLQVEMTSDDLTDTVYGIVSAVGKLPDTSSGTIVYPVTIDVTGDTSALFDGVSVDVSIIYERRTNVLTVPSAAVTTTDGAATVELVGTDGTVTTTTVEVGQTSGDQTEITSGISEGDTVQYQPFQAMGGSGSGDSERNSQMPEFGDFGVGGQGGPPSGGAPGGFPGGGQ</sequence>
<dbReference type="Gene3D" id="2.40.30.170">
    <property type="match status" value="1"/>
</dbReference>
<dbReference type="Pfam" id="PF25990">
    <property type="entry name" value="Beta-barrel_YknX"/>
    <property type="match status" value="1"/>
</dbReference>
<feature type="region of interest" description="Disordered" evidence="1">
    <location>
        <begin position="375"/>
        <end position="421"/>
    </location>
</feature>
<dbReference type="RefSeq" id="WP_142117965.1">
    <property type="nucleotide sequence ID" value="NZ_BAAASV010000002.1"/>
</dbReference>
<dbReference type="AlphaFoldDB" id="A0A542ZTG2"/>
<feature type="domain" description="YknX-like beta-barrel" evidence="3">
    <location>
        <begin position="237"/>
        <end position="310"/>
    </location>
</feature>
<dbReference type="OrthoDB" id="5141338at2"/>
<evidence type="ECO:0000313" key="4">
    <source>
        <dbReference type="EMBL" id="TQL63643.1"/>
    </source>
</evidence>
<dbReference type="Pfam" id="PF25967">
    <property type="entry name" value="RND-MFP_C"/>
    <property type="match status" value="1"/>
</dbReference>
<dbReference type="Proteomes" id="UP000315389">
    <property type="component" value="Unassembled WGS sequence"/>
</dbReference>
<protein>
    <submittedName>
        <fullName evidence="4">Macrolide-specific efflux system membrane fusion protein</fullName>
    </submittedName>
</protein>
<dbReference type="Gene3D" id="2.40.420.20">
    <property type="match status" value="1"/>
</dbReference>
<dbReference type="PANTHER" id="PTHR30469:SF33">
    <property type="entry name" value="SLR1207 PROTEIN"/>
    <property type="match status" value="1"/>
</dbReference>
<gene>
    <name evidence="4" type="ORF">FB461_0110</name>
</gene>
<evidence type="ECO:0000259" key="2">
    <source>
        <dbReference type="Pfam" id="PF25967"/>
    </source>
</evidence>
<evidence type="ECO:0000259" key="3">
    <source>
        <dbReference type="Pfam" id="PF25990"/>
    </source>
</evidence>
<feature type="domain" description="Multidrug resistance protein MdtA-like C-terminal permuted SH3" evidence="2">
    <location>
        <begin position="317"/>
        <end position="371"/>
    </location>
</feature>
<keyword evidence="5" id="KW-1185">Reference proteome</keyword>